<keyword evidence="2" id="KW-1185">Reference proteome</keyword>
<organism evidence="1 2">
    <name type="scientific">Castanea mollissima</name>
    <name type="common">Chinese chestnut</name>
    <dbReference type="NCBI Taxonomy" id="60419"/>
    <lineage>
        <taxon>Eukaryota</taxon>
        <taxon>Viridiplantae</taxon>
        <taxon>Streptophyta</taxon>
        <taxon>Embryophyta</taxon>
        <taxon>Tracheophyta</taxon>
        <taxon>Spermatophyta</taxon>
        <taxon>Magnoliopsida</taxon>
        <taxon>eudicotyledons</taxon>
        <taxon>Gunneridae</taxon>
        <taxon>Pentapetalae</taxon>
        <taxon>rosids</taxon>
        <taxon>fabids</taxon>
        <taxon>Fagales</taxon>
        <taxon>Fagaceae</taxon>
        <taxon>Castanea</taxon>
    </lineage>
</organism>
<name>A0A8J4RSZ1_9ROSI</name>
<evidence type="ECO:0000313" key="2">
    <source>
        <dbReference type="Proteomes" id="UP000737018"/>
    </source>
</evidence>
<protein>
    <submittedName>
        <fullName evidence="1">Uncharacterized protein</fullName>
    </submittedName>
</protein>
<proteinExistence type="predicted"/>
<reference evidence="1" key="1">
    <citation type="submission" date="2020-03" db="EMBL/GenBank/DDBJ databases">
        <title>Castanea mollissima Vanexum genome sequencing.</title>
        <authorList>
            <person name="Staton M."/>
        </authorList>
    </citation>
    <scope>NUCLEOTIDE SEQUENCE</scope>
    <source>
        <tissue evidence="1">Leaf</tissue>
    </source>
</reference>
<dbReference type="Proteomes" id="UP000737018">
    <property type="component" value="Unassembled WGS sequence"/>
</dbReference>
<sequence>MLAGAHPSSNYAGQACMWIDDDQDNESGQEINGKHAKTLLEIIRCGLQLQWTSVVCKEIWRTTPKVFWLDFLKSLTIVTLIGTLIKDKSSGFYK</sequence>
<accession>A0A8J4RSZ1</accession>
<gene>
    <name evidence="1" type="ORF">CMV_007760</name>
</gene>
<dbReference type="EMBL" id="JRKL02000784">
    <property type="protein sequence ID" value="KAF3968333.1"/>
    <property type="molecule type" value="Genomic_DNA"/>
</dbReference>
<dbReference type="AlphaFoldDB" id="A0A8J4RSZ1"/>
<comment type="caution">
    <text evidence="1">The sequence shown here is derived from an EMBL/GenBank/DDBJ whole genome shotgun (WGS) entry which is preliminary data.</text>
</comment>
<evidence type="ECO:0000313" key="1">
    <source>
        <dbReference type="EMBL" id="KAF3968333.1"/>
    </source>
</evidence>